<accession>A0A2K3US16</accession>
<evidence type="ECO:0000313" key="3">
    <source>
        <dbReference type="Proteomes" id="UP000236379"/>
    </source>
</evidence>
<keyword evidence="3" id="KW-1185">Reference proteome</keyword>
<dbReference type="Proteomes" id="UP000236379">
    <property type="component" value="Unassembled WGS sequence"/>
</dbReference>
<sequence length="59" mass="6031">MKAQLDAWATAAGLSRSEMLSQVIEERATATKRKQAATLPLPPGLGVASPGLGDSGPVK</sequence>
<proteinExistence type="predicted"/>
<comment type="caution">
    <text evidence="2">The sequence shown here is derived from an EMBL/GenBank/DDBJ whole genome shotgun (WGS) entry which is preliminary data.</text>
</comment>
<feature type="region of interest" description="Disordered" evidence="1">
    <location>
        <begin position="34"/>
        <end position="59"/>
    </location>
</feature>
<organism evidence="2 3">
    <name type="scientific">Deinococcus koreensis</name>
    <dbReference type="NCBI Taxonomy" id="2054903"/>
    <lineage>
        <taxon>Bacteria</taxon>
        <taxon>Thermotogati</taxon>
        <taxon>Deinococcota</taxon>
        <taxon>Deinococci</taxon>
        <taxon>Deinococcales</taxon>
        <taxon>Deinococcaceae</taxon>
        <taxon>Deinococcus</taxon>
    </lineage>
</organism>
<protein>
    <submittedName>
        <fullName evidence="2">Uncharacterized protein</fullName>
    </submittedName>
</protein>
<dbReference type="AlphaFoldDB" id="A0A2K3US16"/>
<dbReference type="EMBL" id="PPPD01000004">
    <property type="protein sequence ID" value="PNY79339.1"/>
    <property type="molecule type" value="Genomic_DNA"/>
</dbReference>
<evidence type="ECO:0000313" key="2">
    <source>
        <dbReference type="EMBL" id="PNY79339.1"/>
    </source>
</evidence>
<name>A0A2K3US16_9DEIO</name>
<evidence type="ECO:0000256" key="1">
    <source>
        <dbReference type="SAM" id="MobiDB-lite"/>
    </source>
</evidence>
<reference evidence="2 3" key="1">
    <citation type="submission" date="2018-01" db="EMBL/GenBank/DDBJ databases">
        <title>Deinococcus koreensis sp. nov., a radiation-resistant bacterium isolated from river water.</title>
        <authorList>
            <person name="Choi A."/>
        </authorList>
    </citation>
    <scope>NUCLEOTIDE SEQUENCE [LARGE SCALE GENOMIC DNA]</scope>
    <source>
        <strain evidence="2 3">SJW1-2</strain>
    </source>
</reference>
<gene>
    <name evidence="2" type="ORF">CVO96_19630</name>
</gene>